<dbReference type="Proteomes" id="UP000829992">
    <property type="component" value="Chromosome"/>
</dbReference>
<protein>
    <recommendedName>
        <fullName evidence="3">Lipoprotein</fullName>
    </recommendedName>
</protein>
<sequence length="152" mass="15535">MSAFPDRAMPRRATAGAVAVALSAFAGGAMLLSGCGTHSDSDSDAGEPGPVPVSSFVGQTVAQVEGGLPPASSMVSYDLSKPVTGAEATYGTAKDKGTHADWIVVVACADTKNLEDDTRLAAGVLRADAYTDAVARKAKEHAFERYLAECGK</sequence>
<accession>A0ABY4PT37</accession>
<proteinExistence type="predicted"/>
<name>A0ABY4PT37_9ACTN</name>
<evidence type="ECO:0000313" key="2">
    <source>
        <dbReference type="Proteomes" id="UP000829992"/>
    </source>
</evidence>
<reference evidence="1 2" key="1">
    <citation type="submission" date="2022-05" db="EMBL/GenBank/DDBJ databases">
        <authorList>
            <person name="Zhou X."/>
            <person name="Li K."/>
            <person name="Man Y."/>
        </authorList>
    </citation>
    <scope>NUCLEOTIDE SEQUENCE [LARGE SCALE GENOMIC DNA]</scope>
    <source>
        <strain evidence="1 2">MS405</strain>
    </source>
</reference>
<organism evidence="1 2">
    <name type="scientific">Streptomyces durmitorensis</name>
    <dbReference type="NCBI Taxonomy" id="319947"/>
    <lineage>
        <taxon>Bacteria</taxon>
        <taxon>Bacillati</taxon>
        <taxon>Actinomycetota</taxon>
        <taxon>Actinomycetes</taxon>
        <taxon>Kitasatosporales</taxon>
        <taxon>Streptomycetaceae</taxon>
        <taxon>Streptomyces</taxon>
    </lineage>
</organism>
<dbReference type="RefSeq" id="WP_249588057.1">
    <property type="nucleotide sequence ID" value="NZ_BAAAQL010000010.1"/>
</dbReference>
<keyword evidence="2" id="KW-1185">Reference proteome</keyword>
<dbReference type="PROSITE" id="PS51257">
    <property type="entry name" value="PROKAR_LIPOPROTEIN"/>
    <property type="match status" value="1"/>
</dbReference>
<evidence type="ECO:0000313" key="1">
    <source>
        <dbReference type="EMBL" id="UQT56602.1"/>
    </source>
</evidence>
<evidence type="ECO:0008006" key="3">
    <source>
        <dbReference type="Google" id="ProtNLM"/>
    </source>
</evidence>
<gene>
    <name evidence="1" type="ORF">M4V62_16680</name>
</gene>
<dbReference type="EMBL" id="CP097289">
    <property type="protein sequence ID" value="UQT56602.1"/>
    <property type="molecule type" value="Genomic_DNA"/>
</dbReference>